<reference evidence="1 2" key="1">
    <citation type="submission" date="2018-08" db="EMBL/GenBank/DDBJ databases">
        <title>Genomic Encyclopedia of Type Strains, Phase IV (KMG-IV): sequencing the most valuable type-strain genomes for metagenomic binning, comparative biology and taxonomic classification.</title>
        <authorList>
            <person name="Goeker M."/>
        </authorList>
    </citation>
    <scope>NUCLEOTIDE SEQUENCE [LARGE SCALE GENOMIC DNA]</scope>
    <source>
        <strain evidence="1 2">DSM 25527</strain>
    </source>
</reference>
<accession>A0A397PA53</accession>
<comment type="caution">
    <text evidence="1">The sequence shown here is derived from an EMBL/GenBank/DDBJ whole genome shotgun (WGS) entry which is preliminary data.</text>
</comment>
<dbReference type="AlphaFoldDB" id="A0A397PA53"/>
<keyword evidence="2" id="KW-1185">Reference proteome</keyword>
<dbReference type="Proteomes" id="UP000266568">
    <property type="component" value="Unassembled WGS sequence"/>
</dbReference>
<proteinExistence type="predicted"/>
<evidence type="ECO:0000313" key="2">
    <source>
        <dbReference type="Proteomes" id="UP000266568"/>
    </source>
</evidence>
<organism evidence="1 2">
    <name type="scientific">Hephaestia caeni</name>
    <dbReference type="NCBI Taxonomy" id="645617"/>
    <lineage>
        <taxon>Bacteria</taxon>
        <taxon>Pseudomonadati</taxon>
        <taxon>Pseudomonadota</taxon>
        <taxon>Alphaproteobacteria</taxon>
        <taxon>Sphingomonadales</taxon>
        <taxon>Sphingomonadaceae</taxon>
        <taxon>Hephaestia</taxon>
    </lineage>
</organism>
<protein>
    <submittedName>
        <fullName evidence="1">Uncharacterized protein</fullName>
    </submittedName>
</protein>
<dbReference type="EMBL" id="QXDC01000003">
    <property type="protein sequence ID" value="RIA44057.1"/>
    <property type="molecule type" value="Genomic_DNA"/>
</dbReference>
<evidence type="ECO:0000313" key="1">
    <source>
        <dbReference type="EMBL" id="RIA44057.1"/>
    </source>
</evidence>
<sequence length="86" mass="9492">MKRKPKRSPSLRRAALDPVELAEVLHDVFPVAGGAAPESVIGWFDAADRPRRVRADYANGWRVEMRLNAKGSLTSRCASSRMTVGK</sequence>
<name>A0A397PA53_9SPHN</name>
<gene>
    <name evidence="1" type="ORF">DFR49_2293</name>
</gene>
<dbReference type="RefSeq" id="WP_147373680.1">
    <property type="nucleotide sequence ID" value="NZ_QXDC01000003.1"/>
</dbReference>